<proteinExistence type="predicted"/>
<reference evidence="1 2" key="1">
    <citation type="journal article" date="2012" name="Nat. Biotechnol.">
        <title>Draft genome sequence of pigeonpea (Cajanus cajan), an orphan legume crop of resource-poor farmers.</title>
        <authorList>
            <person name="Varshney R.K."/>
            <person name="Chen W."/>
            <person name="Li Y."/>
            <person name="Bharti A.K."/>
            <person name="Saxena R.K."/>
            <person name="Schlueter J.A."/>
            <person name="Donoghue M.T."/>
            <person name="Azam S."/>
            <person name="Fan G."/>
            <person name="Whaley A.M."/>
            <person name="Farmer A.D."/>
            <person name="Sheridan J."/>
            <person name="Iwata A."/>
            <person name="Tuteja R."/>
            <person name="Penmetsa R.V."/>
            <person name="Wu W."/>
            <person name="Upadhyaya H.D."/>
            <person name="Yang S.P."/>
            <person name="Shah T."/>
            <person name="Saxena K.B."/>
            <person name="Michael T."/>
            <person name="McCombie W.R."/>
            <person name="Yang B."/>
            <person name="Zhang G."/>
            <person name="Yang H."/>
            <person name="Wang J."/>
            <person name="Spillane C."/>
            <person name="Cook D.R."/>
            <person name="May G.D."/>
            <person name="Xu X."/>
            <person name="Jackson S.A."/>
        </authorList>
    </citation>
    <scope>NUCLEOTIDE SEQUENCE [LARGE SCALE GENOMIC DNA]</scope>
    <source>
        <strain evidence="2">cv. Asha</strain>
    </source>
</reference>
<dbReference type="Gramene" id="C.cajan_22346.t">
    <property type="protein sequence ID" value="C.cajan_22346.t"/>
    <property type="gene ID" value="C.cajan_22346"/>
</dbReference>
<keyword evidence="2" id="KW-1185">Reference proteome</keyword>
<evidence type="ECO:0000313" key="2">
    <source>
        <dbReference type="Proteomes" id="UP000075243"/>
    </source>
</evidence>
<gene>
    <name evidence="1" type="ORF">KK1_023004</name>
</gene>
<protein>
    <recommendedName>
        <fullName evidence="3">DDE Tnp4 domain-containing protein</fullName>
    </recommendedName>
</protein>
<dbReference type="AlphaFoldDB" id="A0A151T0N3"/>
<name>A0A151T0N3_CAJCA</name>
<organism evidence="1 2">
    <name type="scientific">Cajanus cajan</name>
    <name type="common">Pigeon pea</name>
    <name type="synonym">Cajanus indicus</name>
    <dbReference type="NCBI Taxonomy" id="3821"/>
    <lineage>
        <taxon>Eukaryota</taxon>
        <taxon>Viridiplantae</taxon>
        <taxon>Streptophyta</taxon>
        <taxon>Embryophyta</taxon>
        <taxon>Tracheophyta</taxon>
        <taxon>Spermatophyta</taxon>
        <taxon>Magnoliopsida</taxon>
        <taxon>eudicotyledons</taxon>
        <taxon>Gunneridae</taxon>
        <taxon>Pentapetalae</taxon>
        <taxon>rosids</taxon>
        <taxon>fabids</taxon>
        <taxon>Fabales</taxon>
        <taxon>Fabaceae</taxon>
        <taxon>Papilionoideae</taxon>
        <taxon>50 kb inversion clade</taxon>
        <taxon>NPAAA clade</taxon>
        <taxon>indigoferoid/millettioid clade</taxon>
        <taxon>Phaseoleae</taxon>
        <taxon>Cajanus</taxon>
    </lineage>
</organism>
<dbReference type="EMBL" id="CM003611">
    <property type="protein sequence ID" value="KYP60597.1"/>
    <property type="molecule type" value="Genomic_DNA"/>
</dbReference>
<accession>A0A151T0N3</accession>
<evidence type="ECO:0000313" key="1">
    <source>
        <dbReference type="EMBL" id="KYP60597.1"/>
    </source>
</evidence>
<sequence length="146" mass="17281">MSNDNRKGNSKTYAIDNEGDKVKVAWDVKTTEIYIKVCLEQVYKGEGFANYNEVFNYYHSRLSYTIKSTFGFKFKKQVKLVVATMTIHNFIRRQSQTNFEFLHCQNENMEEQENDDCIGEDQFLPLINRDFFNGDEFCSRLHLRSN</sequence>
<evidence type="ECO:0008006" key="3">
    <source>
        <dbReference type="Google" id="ProtNLM"/>
    </source>
</evidence>
<dbReference type="Proteomes" id="UP000075243">
    <property type="component" value="Chromosome 9"/>
</dbReference>